<dbReference type="InParanoid" id="A0LQV6"/>
<evidence type="ECO:0000313" key="6">
    <source>
        <dbReference type="EMBL" id="ABK51816.1"/>
    </source>
</evidence>
<evidence type="ECO:0000256" key="2">
    <source>
        <dbReference type="ARBA" id="ARBA00023125"/>
    </source>
</evidence>
<dbReference type="RefSeq" id="WP_011718880.1">
    <property type="nucleotide sequence ID" value="NC_008578.1"/>
</dbReference>
<sequence>MPRSGPSRAPRTGHEVRRTRTPWGTISRETVVDAAIKAVTSGNYEDMSIRSLAADLGVAPMTLYRHVRDKDDLLDEVVDRLLARVWKPTVSRSDWRAWIIQAADKLRRFLVTSPVALYVYLRHPVVTPTAIRRMTAMLAVLRQGIGDEEKARRAYAVIHAYTLGFAALEVARSGWSSAETTVDEVTREVAAFISPRQFRDGLGYLLDGIAG</sequence>
<keyword evidence="1" id="KW-0805">Transcription regulation</keyword>
<keyword evidence="3" id="KW-0804">Transcription</keyword>
<keyword evidence="7" id="KW-1185">Reference proteome</keyword>
<dbReference type="AlphaFoldDB" id="A0LQV6"/>
<dbReference type="GO" id="GO:0000976">
    <property type="term" value="F:transcription cis-regulatory region binding"/>
    <property type="evidence" value="ECO:0007669"/>
    <property type="project" value="TreeGrafter"/>
</dbReference>
<dbReference type="InterPro" id="IPR004111">
    <property type="entry name" value="Repressor_TetR_C"/>
</dbReference>
<evidence type="ECO:0000256" key="4">
    <source>
        <dbReference type="PROSITE-ProRule" id="PRU00335"/>
    </source>
</evidence>
<dbReference type="GO" id="GO:0045892">
    <property type="term" value="P:negative regulation of DNA-templated transcription"/>
    <property type="evidence" value="ECO:0007669"/>
    <property type="project" value="InterPro"/>
</dbReference>
<dbReference type="SUPFAM" id="SSF48498">
    <property type="entry name" value="Tetracyclin repressor-like, C-terminal domain"/>
    <property type="match status" value="1"/>
</dbReference>
<dbReference type="PANTHER" id="PTHR30055">
    <property type="entry name" value="HTH-TYPE TRANSCRIPTIONAL REGULATOR RUTR"/>
    <property type="match status" value="1"/>
</dbReference>
<dbReference type="STRING" id="351607.Acel_0040"/>
<gene>
    <name evidence="6" type="ordered locus">Acel_0040</name>
</gene>
<accession>A0LQV6</accession>
<organism evidence="6 7">
    <name type="scientific">Acidothermus cellulolyticus (strain ATCC 43068 / DSM 8971 / 11B)</name>
    <dbReference type="NCBI Taxonomy" id="351607"/>
    <lineage>
        <taxon>Bacteria</taxon>
        <taxon>Bacillati</taxon>
        <taxon>Actinomycetota</taxon>
        <taxon>Actinomycetes</taxon>
        <taxon>Acidothermales</taxon>
        <taxon>Acidothermaceae</taxon>
        <taxon>Acidothermus</taxon>
    </lineage>
</organism>
<name>A0LQV6_ACIC1</name>
<keyword evidence="2 4" id="KW-0238">DNA-binding</keyword>
<dbReference type="HOGENOM" id="CLU_069543_3_1_11"/>
<dbReference type="Proteomes" id="UP000008221">
    <property type="component" value="Chromosome"/>
</dbReference>
<evidence type="ECO:0000256" key="3">
    <source>
        <dbReference type="ARBA" id="ARBA00023163"/>
    </source>
</evidence>
<dbReference type="KEGG" id="ace:Acel_0040"/>
<dbReference type="SUPFAM" id="SSF46689">
    <property type="entry name" value="Homeodomain-like"/>
    <property type="match status" value="1"/>
</dbReference>
<dbReference type="GO" id="GO:0003700">
    <property type="term" value="F:DNA-binding transcription factor activity"/>
    <property type="evidence" value="ECO:0007669"/>
    <property type="project" value="TreeGrafter"/>
</dbReference>
<evidence type="ECO:0000256" key="1">
    <source>
        <dbReference type="ARBA" id="ARBA00023015"/>
    </source>
</evidence>
<dbReference type="InterPro" id="IPR009057">
    <property type="entry name" value="Homeodomain-like_sf"/>
</dbReference>
<dbReference type="PANTHER" id="PTHR30055:SF151">
    <property type="entry name" value="TRANSCRIPTIONAL REGULATORY PROTEIN"/>
    <property type="match status" value="1"/>
</dbReference>
<reference evidence="6 7" key="1">
    <citation type="journal article" date="2009" name="Genome Res.">
        <title>Complete genome of the cellulolytic thermophile Acidothermus cellulolyticus 11B provides insights into its ecophysiological and evolutionary adaptations.</title>
        <authorList>
            <person name="Barabote R.D."/>
            <person name="Xie G."/>
            <person name="Leu D.H."/>
            <person name="Normand P."/>
            <person name="Necsulea A."/>
            <person name="Daubin V."/>
            <person name="Medigue C."/>
            <person name="Adney W.S."/>
            <person name="Xu X.C."/>
            <person name="Lapidus A."/>
            <person name="Parales R.E."/>
            <person name="Detter C."/>
            <person name="Pujic P."/>
            <person name="Bruce D."/>
            <person name="Lavire C."/>
            <person name="Challacombe J.F."/>
            <person name="Brettin T.S."/>
            <person name="Berry A.M."/>
        </authorList>
    </citation>
    <scope>NUCLEOTIDE SEQUENCE [LARGE SCALE GENOMIC DNA]</scope>
    <source>
        <strain evidence="7">ATCC 43068 / DSM 8971 / 11B</strain>
    </source>
</reference>
<dbReference type="PROSITE" id="PS50977">
    <property type="entry name" value="HTH_TETR_2"/>
    <property type="match status" value="1"/>
</dbReference>
<dbReference type="InterPro" id="IPR050109">
    <property type="entry name" value="HTH-type_TetR-like_transc_reg"/>
</dbReference>
<dbReference type="Pfam" id="PF00440">
    <property type="entry name" value="TetR_N"/>
    <property type="match status" value="1"/>
</dbReference>
<feature type="domain" description="HTH tetR-type" evidence="5">
    <location>
        <begin position="25"/>
        <end position="85"/>
    </location>
</feature>
<dbReference type="InterPro" id="IPR001647">
    <property type="entry name" value="HTH_TetR"/>
</dbReference>
<dbReference type="Pfam" id="PF02909">
    <property type="entry name" value="TetR_C_1"/>
    <property type="match status" value="1"/>
</dbReference>
<protein>
    <submittedName>
        <fullName evidence="6">Transcriptional regulator, TetR family</fullName>
    </submittedName>
</protein>
<dbReference type="InterPro" id="IPR036271">
    <property type="entry name" value="Tet_transcr_reg_TetR-rel_C_sf"/>
</dbReference>
<feature type="DNA-binding region" description="H-T-H motif" evidence="4">
    <location>
        <begin position="48"/>
        <end position="67"/>
    </location>
</feature>
<proteinExistence type="predicted"/>
<dbReference type="Gene3D" id="1.10.357.10">
    <property type="entry name" value="Tetracycline Repressor, domain 2"/>
    <property type="match status" value="1"/>
</dbReference>
<dbReference type="eggNOG" id="COG1309">
    <property type="taxonomic scope" value="Bacteria"/>
</dbReference>
<dbReference type="OrthoDB" id="329481at2"/>
<dbReference type="EMBL" id="CP000481">
    <property type="protein sequence ID" value="ABK51816.1"/>
    <property type="molecule type" value="Genomic_DNA"/>
</dbReference>
<evidence type="ECO:0000313" key="7">
    <source>
        <dbReference type="Proteomes" id="UP000008221"/>
    </source>
</evidence>
<evidence type="ECO:0000259" key="5">
    <source>
        <dbReference type="PROSITE" id="PS50977"/>
    </source>
</evidence>